<protein>
    <recommendedName>
        <fullName evidence="3">NlpC/P60 family protein</fullName>
    </recommendedName>
</protein>
<dbReference type="InParanoid" id="A0A1M6LHC1"/>
<dbReference type="EMBL" id="FQYR01000004">
    <property type="protein sequence ID" value="SHJ70604.1"/>
    <property type="molecule type" value="Genomic_DNA"/>
</dbReference>
<evidence type="ECO:0000313" key="2">
    <source>
        <dbReference type="Proteomes" id="UP000184510"/>
    </source>
</evidence>
<proteinExistence type="predicted"/>
<dbReference type="PROSITE" id="PS51257">
    <property type="entry name" value="PROKAR_LIPOPROTEIN"/>
    <property type="match status" value="1"/>
</dbReference>
<dbReference type="SUPFAM" id="SSF54001">
    <property type="entry name" value="Cysteine proteinases"/>
    <property type="match status" value="1"/>
</dbReference>
<accession>A0A1M6LHC1</accession>
<dbReference type="Proteomes" id="UP000184510">
    <property type="component" value="Unassembled WGS sequence"/>
</dbReference>
<evidence type="ECO:0000313" key="1">
    <source>
        <dbReference type="EMBL" id="SHJ70604.1"/>
    </source>
</evidence>
<reference evidence="1 2" key="1">
    <citation type="submission" date="2016-11" db="EMBL/GenBank/DDBJ databases">
        <authorList>
            <person name="Jaros S."/>
            <person name="Januszkiewicz K."/>
            <person name="Wedrychowicz H."/>
        </authorList>
    </citation>
    <scope>NUCLEOTIDE SEQUENCE [LARGE SCALE GENOMIC DNA]</scope>
    <source>
        <strain evidence="1 2">DSM 18772</strain>
    </source>
</reference>
<dbReference type="InterPro" id="IPR038765">
    <property type="entry name" value="Papain-like_cys_pep_sf"/>
</dbReference>
<evidence type="ECO:0008006" key="3">
    <source>
        <dbReference type="Google" id="ProtNLM"/>
    </source>
</evidence>
<organism evidence="1 2">
    <name type="scientific">Rubritalea squalenifaciens DSM 18772</name>
    <dbReference type="NCBI Taxonomy" id="1123071"/>
    <lineage>
        <taxon>Bacteria</taxon>
        <taxon>Pseudomonadati</taxon>
        <taxon>Verrucomicrobiota</taxon>
        <taxon>Verrucomicrobiia</taxon>
        <taxon>Verrucomicrobiales</taxon>
        <taxon>Rubritaleaceae</taxon>
        <taxon>Rubritalea</taxon>
    </lineage>
</organism>
<dbReference type="Gene3D" id="3.90.1720.10">
    <property type="entry name" value="endopeptidase domain like (from Nostoc punctiforme)"/>
    <property type="match status" value="1"/>
</dbReference>
<name>A0A1M6LHC1_9BACT</name>
<sequence length="241" mass="27853">MHRFLLFLFISILSTSCSTLRIGREIDYSPASSVRRIETLRIAESYRRHLWTPTEQNILHGQDADGIRVDTPDSTLSVSRAGRPGWWKPGKMNQGMPYQWGGFDTPESFDQKIKQGFAAGDVYTSDKRRHLYDAVSNYACGVDCSGFISRCWLLDRPYSTRELPKLCTPLTNYNDLKAGDILNKHNTHVLLFYKFIDKEKTRFLAYETGSPPTWKVLLHPIKVDYVKGLGYKPYRYKRIID</sequence>
<keyword evidence="2" id="KW-1185">Reference proteome</keyword>
<gene>
    <name evidence="1" type="ORF">SAMN02745181_2396</name>
</gene>
<dbReference type="STRING" id="1123071.SAMN02745181_2396"/>
<dbReference type="AlphaFoldDB" id="A0A1M6LHC1"/>